<feature type="transmembrane region" description="Helical" evidence="1">
    <location>
        <begin position="120"/>
        <end position="147"/>
    </location>
</feature>
<sequence length="181" mass="21952">MYVYVYIFFFFFFFYHCLISRTFSLYFSLFHFATKLIKIFFGNRYARDTLILFLLYYIVIYCIILYYFIFLFLYYLSNACGGCSFFKFNIVPLFFFFFIVSFSLFFLFITLDSELFKELLFGLSIFLVLFIVFVLFSSSLGTLVFLFVKKFRIRDLVSLIFSLIFFSIILTNDLGKEKMYK</sequence>
<keyword evidence="1" id="KW-0472">Membrane</keyword>
<feature type="transmembrane region" description="Helical" evidence="1">
    <location>
        <begin position="6"/>
        <end position="29"/>
    </location>
</feature>
<dbReference type="Proteomes" id="UP000054566">
    <property type="component" value="Unassembled WGS sequence"/>
</dbReference>
<dbReference type="EMBL" id="GG664153">
    <property type="protein sequence ID" value="KNC36489.1"/>
    <property type="molecule type" value="Genomic_DNA"/>
</dbReference>
<reference evidence="3" key="1">
    <citation type="submission" date="2015-07" db="EMBL/GenBank/DDBJ databases">
        <title>Annotation of Plasmodium falciparum RAJ116.</title>
        <authorList>
            <consortium name="The Broad Institute Genome Sequencing Platform"/>
            <person name="Volkman S.K."/>
            <person name="Neafsey D.E."/>
            <person name="Dash A.P."/>
            <person name="Chitnis C.E."/>
            <person name="Hartl D.L."/>
            <person name="Young S.K."/>
            <person name="Zeng Q."/>
            <person name="Koehrsen M."/>
            <person name="Alvarado L."/>
            <person name="Berlin A."/>
            <person name="Borenstein D."/>
            <person name="Chapman S.B."/>
            <person name="Chen Z."/>
            <person name="Engels R."/>
            <person name="Freedman E."/>
            <person name="Gellesch M."/>
            <person name="Goldberg J."/>
            <person name="Griggs A."/>
            <person name="Gujja S."/>
            <person name="Heilman E.R."/>
            <person name="Heiman D.I."/>
            <person name="Howarth C."/>
            <person name="Jen D."/>
            <person name="Larson L."/>
            <person name="Mehta T."/>
            <person name="Neiman D."/>
            <person name="Park D."/>
            <person name="Pearson M."/>
            <person name="Roberts A."/>
            <person name="Saif S."/>
            <person name="Shea T."/>
            <person name="Shenoy N."/>
            <person name="Sisk P."/>
            <person name="Stolte C."/>
            <person name="Sykes S."/>
            <person name="Walk T."/>
            <person name="White J."/>
            <person name="Yandava C."/>
            <person name="Haas B."/>
            <person name="Henn M.R."/>
            <person name="Nusbaum C."/>
            <person name="Birren B."/>
        </authorList>
    </citation>
    <scope>NUCLEOTIDE SEQUENCE [LARGE SCALE GENOMIC DNA]</scope>
    <source>
        <strain evidence="3">RAJ116</strain>
    </source>
</reference>
<protein>
    <submittedName>
        <fullName evidence="2">Uncharacterized protein</fullName>
    </submittedName>
</protein>
<evidence type="ECO:0000313" key="2">
    <source>
        <dbReference type="EMBL" id="KNC36489.1"/>
    </source>
</evidence>
<feature type="transmembrane region" description="Helical" evidence="1">
    <location>
        <begin position="88"/>
        <end position="108"/>
    </location>
</feature>
<dbReference type="AlphaFoldDB" id="A0A0L0CYP1"/>
<name>A0A0L0CYP1_PLAFA</name>
<evidence type="ECO:0000313" key="3">
    <source>
        <dbReference type="Proteomes" id="UP000054566"/>
    </source>
</evidence>
<feature type="transmembrane region" description="Helical" evidence="1">
    <location>
        <begin position="153"/>
        <end position="171"/>
    </location>
</feature>
<feature type="transmembrane region" description="Helical" evidence="1">
    <location>
        <begin position="50"/>
        <end position="76"/>
    </location>
</feature>
<proteinExistence type="predicted"/>
<organism evidence="2 3">
    <name type="scientific">Plasmodium falciparum RAJ116</name>
    <dbReference type="NCBI Taxonomy" id="580058"/>
    <lineage>
        <taxon>Eukaryota</taxon>
        <taxon>Sar</taxon>
        <taxon>Alveolata</taxon>
        <taxon>Apicomplexa</taxon>
        <taxon>Aconoidasida</taxon>
        <taxon>Haemosporida</taxon>
        <taxon>Plasmodiidae</taxon>
        <taxon>Plasmodium</taxon>
        <taxon>Plasmodium (Laverania)</taxon>
    </lineage>
</organism>
<gene>
    <name evidence="2" type="ORF">PFLG_00946</name>
</gene>
<keyword evidence="1" id="KW-1133">Transmembrane helix</keyword>
<keyword evidence="1" id="KW-0812">Transmembrane</keyword>
<evidence type="ECO:0000256" key="1">
    <source>
        <dbReference type="SAM" id="Phobius"/>
    </source>
</evidence>
<reference evidence="3" key="2">
    <citation type="submission" date="2015-07" db="EMBL/GenBank/DDBJ databases">
        <title>The genome sequence of Plasmodium falciparum RAJ116.</title>
        <authorList>
            <consortium name="The Broad Institute Genome Sequencing Platform"/>
            <person name="Volkman S.K."/>
            <person name="Neafsey D.E."/>
            <person name="Dash A.P."/>
            <person name="Chitnis C.E."/>
            <person name="Hartl D.L."/>
            <person name="Young S.K."/>
            <person name="Kodira C.D."/>
            <person name="Zeng Q."/>
            <person name="Koehrsen M."/>
            <person name="Godfrey P."/>
            <person name="Alvarado L."/>
            <person name="Berlin A."/>
            <person name="Borenstein D."/>
            <person name="Chen Z."/>
            <person name="Engels R."/>
            <person name="Freedman E."/>
            <person name="Gellesch M."/>
            <person name="Goldberg J."/>
            <person name="Griggs A."/>
            <person name="Gujja S."/>
            <person name="Heiman D."/>
            <person name="Hepburn T."/>
            <person name="Howarth C."/>
            <person name="Jen D."/>
            <person name="Larson L."/>
            <person name="Lewis B."/>
            <person name="Mehta T."/>
            <person name="Park D."/>
            <person name="Pearson M."/>
            <person name="Roberts A."/>
            <person name="Saif S."/>
            <person name="Shea T."/>
            <person name="Shenoy N."/>
            <person name="Sisk P."/>
            <person name="Stolte C."/>
            <person name="Sykes S."/>
            <person name="Walk T."/>
            <person name="White J."/>
            <person name="Yandava C."/>
            <person name="Wirth D.F."/>
            <person name="Nusbaum C."/>
            <person name="Birren B."/>
        </authorList>
    </citation>
    <scope>NUCLEOTIDE SEQUENCE [LARGE SCALE GENOMIC DNA]</scope>
    <source>
        <strain evidence="3">RAJ116</strain>
    </source>
</reference>
<accession>A0A0L0CYP1</accession>